<gene>
    <name evidence="6" type="ORF">OL497_10280</name>
</gene>
<dbReference type="Pfam" id="PF00440">
    <property type="entry name" value="TetR_N"/>
    <property type="match status" value="1"/>
</dbReference>
<feature type="DNA-binding region" description="H-T-H motif" evidence="4">
    <location>
        <begin position="28"/>
        <end position="47"/>
    </location>
</feature>
<name>A0ABT3IJZ9_9BACT</name>
<accession>A0ABT3IJZ9</accession>
<comment type="caution">
    <text evidence="6">The sequence shown here is derived from an EMBL/GenBank/DDBJ whole genome shotgun (WGS) entry which is preliminary data.</text>
</comment>
<dbReference type="SUPFAM" id="SSF48498">
    <property type="entry name" value="Tetracyclin repressor-like, C-terminal domain"/>
    <property type="match status" value="1"/>
</dbReference>
<keyword evidence="1" id="KW-0805">Transcription regulation</keyword>
<reference evidence="6 7" key="1">
    <citation type="submission" date="2022-10" db="EMBL/GenBank/DDBJ databases">
        <title>Chitinophaga nivalis PC15 sp. nov., isolated from Pyeongchang county, South Korea.</title>
        <authorList>
            <person name="Trinh H.N."/>
        </authorList>
    </citation>
    <scope>NUCLEOTIDE SEQUENCE [LARGE SCALE GENOMIC DNA]</scope>
    <source>
        <strain evidence="6 7">PC14</strain>
    </source>
</reference>
<feature type="domain" description="HTH tetR-type" evidence="5">
    <location>
        <begin position="5"/>
        <end position="65"/>
    </location>
</feature>
<keyword evidence="7" id="KW-1185">Reference proteome</keyword>
<dbReference type="InterPro" id="IPR009057">
    <property type="entry name" value="Homeodomain-like_sf"/>
</dbReference>
<dbReference type="PRINTS" id="PR00455">
    <property type="entry name" value="HTHTETR"/>
</dbReference>
<sequence>MQEKVKVRDRILHVATDLFYHQGFNQTGINQIIAEADIAIGSLYNHFPSKNDLLLAYLQRQEDELFEGFEQAIKGVTHPRDKVLKFIDYRIAQQQSSGFCGCPFTKIISEIGDRDPKVQQLVQSHKEKQRTMLYGFIKQMEYTGSLDRKLLADTLFLMLEGATISTTIHQNIQALESVKKYLKKISD</sequence>
<dbReference type="InterPro" id="IPR011075">
    <property type="entry name" value="TetR_C"/>
</dbReference>
<keyword evidence="3" id="KW-0804">Transcription</keyword>
<evidence type="ECO:0000256" key="1">
    <source>
        <dbReference type="ARBA" id="ARBA00023015"/>
    </source>
</evidence>
<dbReference type="PANTHER" id="PTHR47506">
    <property type="entry name" value="TRANSCRIPTIONAL REGULATORY PROTEIN"/>
    <property type="match status" value="1"/>
</dbReference>
<dbReference type="InterPro" id="IPR001647">
    <property type="entry name" value="HTH_TetR"/>
</dbReference>
<keyword evidence="2 4" id="KW-0238">DNA-binding</keyword>
<dbReference type="PANTHER" id="PTHR47506:SF1">
    <property type="entry name" value="HTH-TYPE TRANSCRIPTIONAL REGULATOR YJDC"/>
    <property type="match status" value="1"/>
</dbReference>
<dbReference type="Gene3D" id="1.10.357.10">
    <property type="entry name" value="Tetracycline Repressor, domain 2"/>
    <property type="match status" value="1"/>
</dbReference>
<dbReference type="Proteomes" id="UP001207742">
    <property type="component" value="Unassembled WGS sequence"/>
</dbReference>
<dbReference type="RefSeq" id="WP_264729801.1">
    <property type="nucleotide sequence ID" value="NZ_JAPDNR010000001.1"/>
</dbReference>
<evidence type="ECO:0000256" key="4">
    <source>
        <dbReference type="PROSITE-ProRule" id="PRU00335"/>
    </source>
</evidence>
<organism evidence="6 7">
    <name type="scientific">Chitinophaga nivalis</name>
    <dbReference type="NCBI Taxonomy" id="2991709"/>
    <lineage>
        <taxon>Bacteria</taxon>
        <taxon>Pseudomonadati</taxon>
        <taxon>Bacteroidota</taxon>
        <taxon>Chitinophagia</taxon>
        <taxon>Chitinophagales</taxon>
        <taxon>Chitinophagaceae</taxon>
        <taxon>Chitinophaga</taxon>
    </lineage>
</organism>
<protein>
    <submittedName>
        <fullName evidence="6">TetR/AcrR family transcriptional regulator</fullName>
    </submittedName>
</protein>
<dbReference type="Pfam" id="PF16925">
    <property type="entry name" value="TetR_C_13"/>
    <property type="match status" value="1"/>
</dbReference>
<dbReference type="PROSITE" id="PS50977">
    <property type="entry name" value="HTH_TETR_2"/>
    <property type="match status" value="1"/>
</dbReference>
<evidence type="ECO:0000313" key="6">
    <source>
        <dbReference type="EMBL" id="MCW3484282.1"/>
    </source>
</evidence>
<evidence type="ECO:0000256" key="2">
    <source>
        <dbReference type="ARBA" id="ARBA00023125"/>
    </source>
</evidence>
<evidence type="ECO:0000259" key="5">
    <source>
        <dbReference type="PROSITE" id="PS50977"/>
    </source>
</evidence>
<evidence type="ECO:0000313" key="7">
    <source>
        <dbReference type="Proteomes" id="UP001207742"/>
    </source>
</evidence>
<proteinExistence type="predicted"/>
<dbReference type="SUPFAM" id="SSF46689">
    <property type="entry name" value="Homeodomain-like"/>
    <property type="match status" value="1"/>
</dbReference>
<evidence type="ECO:0000256" key="3">
    <source>
        <dbReference type="ARBA" id="ARBA00023163"/>
    </source>
</evidence>
<dbReference type="InterPro" id="IPR036271">
    <property type="entry name" value="Tet_transcr_reg_TetR-rel_C_sf"/>
</dbReference>
<dbReference type="EMBL" id="JAPDNS010000001">
    <property type="protein sequence ID" value="MCW3484282.1"/>
    <property type="molecule type" value="Genomic_DNA"/>
</dbReference>